<evidence type="ECO:0000313" key="8">
    <source>
        <dbReference type="EMBL" id="KAF6136844.1"/>
    </source>
</evidence>
<dbReference type="PROSITE" id="PS00039">
    <property type="entry name" value="DEAD_ATP_HELICASE"/>
    <property type="match status" value="1"/>
</dbReference>
<accession>A0A7J7L2S1</accession>
<keyword evidence="1" id="KW-0547">Nucleotide-binding</keyword>
<dbReference type="InterPro" id="IPR014001">
    <property type="entry name" value="Helicase_ATP-bd"/>
</dbReference>
<feature type="short sequence motif" description="Q motif" evidence="5">
    <location>
        <begin position="2"/>
        <end position="30"/>
    </location>
</feature>
<dbReference type="GO" id="GO:0005829">
    <property type="term" value="C:cytosol"/>
    <property type="evidence" value="ECO:0007669"/>
    <property type="project" value="TreeGrafter"/>
</dbReference>
<proteinExistence type="predicted"/>
<dbReference type="InterPro" id="IPR027417">
    <property type="entry name" value="P-loop_NTPase"/>
</dbReference>
<evidence type="ECO:0000256" key="3">
    <source>
        <dbReference type="ARBA" id="ARBA00022806"/>
    </source>
</evidence>
<dbReference type="PROSITE" id="PS51192">
    <property type="entry name" value="HELICASE_ATP_BIND_1"/>
    <property type="match status" value="1"/>
</dbReference>
<dbReference type="InterPro" id="IPR050079">
    <property type="entry name" value="DEAD_box_RNA_helicase"/>
</dbReference>
<evidence type="ECO:0000313" key="9">
    <source>
        <dbReference type="Proteomes" id="UP000541444"/>
    </source>
</evidence>
<keyword evidence="2" id="KW-0378">Hydrolase</keyword>
<dbReference type="SMART" id="SM00487">
    <property type="entry name" value="DEXDc"/>
    <property type="match status" value="1"/>
</dbReference>
<feature type="domain" description="DEAD-box RNA helicase Q" evidence="7">
    <location>
        <begin position="2"/>
        <end position="30"/>
    </location>
</feature>
<dbReference type="PROSITE" id="PS51195">
    <property type="entry name" value="Q_MOTIF"/>
    <property type="match status" value="1"/>
</dbReference>
<evidence type="ECO:0000256" key="4">
    <source>
        <dbReference type="ARBA" id="ARBA00022840"/>
    </source>
</evidence>
<dbReference type="OrthoDB" id="10261904at2759"/>
<evidence type="ECO:0000256" key="5">
    <source>
        <dbReference type="PROSITE-ProRule" id="PRU00552"/>
    </source>
</evidence>
<dbReference type="EMBL" id="JACGCM010002669">
    <property type="protein sequence ID" value="KAF6136844.1"/>
    <property type="molecule type" value="Genomic_DNA"/>
</dbReference>
<dbReference type="SUPFAM" id="SSF52540">
    <property type="entry name" value="P-loop containing nucleoside triphosphate hydrolases"/>
    <property type="match status" value="1"/>
</dbReference>
<organism evidence="8 9">
    <name type="scientific">Kingdonia uniflora</name>
    <dbReference type="NCBI Taxonomy" id="39325"/>
    <lineage>
        <taxon>Eukaryota</taxon>
        <taxon>Viridiplantae</taxon>
        <taxon>Streptophyta</taxon>
        <taxon>Embryophyta</taxon>
        <taxon>Tracheophyta</taxon>
        <taxon>Spermatophyta</taxon>
        <taxon>Magnoliopsida</taxon>
        <taxon>Ranunculales</taxon>
        <taxon>Circaeasteraceae</taxon>
        <taxon>Kingdonia</taxon>
    </lineage>
</organism>
<keyword evidence="3" id="KW-0347">Helicase</keyword>
<reference evidence="8 9" key="1">
    <citation type="journal article" date="2020" name="IScience">
        <title>Genome Sequencing of the Endangered Kingdonia uniflora (Circaeasteraceae, Ranunculales) Reveals Potential Mechanisms of Evolutionary Specialization.</title>
        <authorList>
            <person name="Sun Y."/>
            <person name="Deng T."/>
            <person name="Zhang A."/>
            <person name="Moore M.J."/>
            <person name="Landis J.B."/>
            <person name="Lin N."/>
            <person name="Zhang H."/>
            <person name="Zhang X."/>
            <person name="Huang J."/>
            <person name="Zhang X."/>
            <person name="Sun H."/>
            <person name="Wang H."/>
        </authorList>
    </citation>
    <scope>NUCLEOTIDE SEQUENCE [LARGE SCALE GENOMIC DNA]</scope>
    <source>
        <strain evidence="8">TB1705</strain>
        <tissue evidence="8">Leaf</tissue>
    </source>
</reference>
<gene>
    <name evidence="8" type="ORF">GIB67_043233</name>
</gene>
<evidence type="ECO:0008006" key="10">
    <source>
        <dbReference type="Google" id="ProtNLM"/>
    </source>
</evidence>
<dbReference type="Gene3D" id="3.40.50.300">
    <property type="entry name" value="P-loop containing nucleotide triphosphate hydrolases"/>
    <property type="match status" value="1"/>
</dbReference>
<dbReference type="InterPro" id="IPR014014">
    <property type="entry name" value="RNA_helicase_DEAD_Q_motif"/>
</dbReference>
<dbReference type="GO" id="GO:0003676">
    <property type="term" value="F:nucleic acid binding"/>
    <property type="evidence" value="ECO:0007669"/>
    <property type="project" value="InterPro"/>
</dbReference>
<evidence type="ECO:0000259" key="7">
    <source>
        <dbReference type="PROSITE" id="PS51195"/>
    </source>
</evidence>
<dbReference type="PANTHER" id="PTHR47959">
    <property type="entry name" value="ATP-DEPENDENT RNA HELICASE RHLE-RELATED"/>
    <property type="match status" value="1"/>
</dbReference>
<keyword evidence="4" id="KW-0067">ATP-binding</keyword>
<keyword evidence="9" id="KW-1185">Reference proteome</keyword>
<name>A0A7J7L2S1_9MAGN</name>
<dbReference type="GO" id="GO:0003724">
    <property type="term" value="F:RNA helicase activity"/>
    <property type="evidence" value="ECO:0007669"/>
    <property type="project" value="InterPro"/>
</dbReference>
<evidence type="ECO:0000256" key="2">
    <source>
        <dbReference type="ARBA" id="ARBA00022801"/>
    </source>
</evidence>
<sequence length="214" mass="23366">MKSFRELGICEELAMACESLGWKNPSKIQLEAIPHALQGNDLIGLAQTGSGKTGAFALPILNALLEFNKAFFACVLSPTRELAIQIAEQFSALGSGVGVKCAVLVGGIDVKQQAIALAKRPHIVVATPGRLMDHLTNTKGFHLRDIKYLVLDEADRLLNDDFEKTIDEILKDIPEERKTYLFSATMTSKLTINIKSVSAVNLNCKLDGVRIIEM</sequence>
<protein>
    <recommendedName>
        <fullName evidence="10">RNA helicase</fullName>
    </recommendedName>
</protein>
<dbReference type="GO" id="GO:0005524">
    <property type="term" value="F:ATP binding"/>
    <property type="evidence" value="ECO:0007669"/>
    <property type="project" value="UniProtKB-KW"/>
</dbReference>
<feature type="domain" description="Helicase ATP-binding" evidence="6">
    <location>
        <begin position="33"/>
        <end position="204"/>
    </location>
</feature>
<dbReference type="Proteomes" id="UP000541444">
    <property type="component" value="Unassembled WGS sequence"/>
</dbReference>
<dbReference type="GO" id="GO:0016787">
    <property type="term" value="F:hydrolase activity"/>
    <property type="evidence" value="ECO:0007669"/>
    <property type="project" value="UniProtKB-KW"/>
</dbReference>
<evidence type="ECO:0000256" key="1">
    <source>
        <dbReference type="ARBA" id="ARBA00022741"/>
    </source>
</evidence>
<dbReference type="InterPro" id="IPR011545">
    <property type="entry name" value="DEAD/DEAH_box_helicase_dom"/>
</dbReference>
<evidence type="ECO:0000259" key="6">
    <source>
        <dbReference type="PROSITE" id="PS51192"/>
    </source>
</evidence>
<dbReference type="AlphaFoldDB" id="A0A7J7L2S1"/>
<dbReference type="Pfam" id="PF00270">
    <property type="entry name" value="DEAD"/>
    <property type="match status" value="1"/>
</dbReference>
<dbReference type="PANTHER" id="PTHR47959:SF24">
    <property type="entry name" value="ATP-DEPENDENT RNA HELICASE"/>
    <property type="match status" value="1"/>
</dbReference>
<comment type="caution">
    <text evidence="8">The sequence shown here is derived from an EMBL/GenBank/DDBJ whole genome shotgun (WGS) entry which is preliminary data.</text>
</comment>
<dbReference type="InterPro" id="IPR000629">
    <property type="entry name" value="RNA-helicase_DEAD-box_CS"/>
</dbReference>